<evidence type="ECO:0000313" key="13">
    <source>
        <dbReference type="Proteomes" id="UP001301420"/>
    </source>
</evidence>
<dbReference type="NCBIfam" id="TIGR00494">
    <property type="entry name" value="crcB"/>
    <property type="match status" value="1"/>
</dbReference>
<comment type="activity regulation">
    <text evidence="11">Na(+) is not transported, but it plays an essential structural role and its presence is essential for fluoride channel function.</text>
</comment>
<evidence type="ECO:0000256" key="8">
    <source>
        <dbReference type="ARBA" id="ARBA00023303"/>
    </source>
</evidence>
<name>A0AAU0P4K6_9BACT</name>
<dbReference type="GO" id="GO:0005886">
    <property type="term" value="C:plasma membrane"/>
    <property type="evidence" value="ECO:0007669"/>
    <property type="project" value="UniProtKB-SubCell"/>
</dbReference>
<dbReference type="InterPro" id="IPR003691">
    <property type="entry name" value="FluC"/>
</dbReference>
<evidence type="ECO:0000256" key="9">
    <source>
        <dbReference type="ARBA" id="ARBA00035120"/>
    </source>
</evidence>
<comment type="function">
    <text evidence="11">Fluoride-specific ion channel. Important for reducing fluoride concentration in the cell, thus reducing its toxicity.</text>
</comment>
<reference evidence="12 13" key="1">
    <citation type="submission" date="2023-06" db="EMBL/GenBank/DDBJ databases">
        <title>Characterization of Arcobacter Isolates from Retail Chicken Sold in Supermarkets in Tbilisi, Georgia.</title>
        <authorList>
            <person name="Riediger M."/>
            <person name="Zautner A.E."/>
        </authorList>
    </citation>
    <scope>NUCLEOTIDE SEQUENCE [LARGE SCALE GENOMIC DNA]</scope>
    <source>
        <strain evidence="12 13">DSM 115972</strain>
    </source>
</reference>
<dbReference type="HAMAP" id="MF_00454">
    <property type="entry name" value="FluC"/>
    <property type="match status" value="1"/>
</dbReference>
<dbReference type="GO" id="GO:0062054">
    <property type="term" value="F:fluoride channel activity"/>
    <property type="evidence" value="ECO:0007669"/>
    <property type="project" value="UniProtKB-UniRule"/>
</dbReference>
<accession>A0AAU0P4K6</accession>
<evidence type="ECO:0000313" key="12">
    <source>
        <dbReference type="EMBL" id="WPD03616.1"/>
    </source>
</evidence>
<protein>
    <recommendedName>
        <fullName evidence="11">Fluoride-specific ion channel FluC</fullName>
    </recommendedName>
</protein>
<keyword evidence="11" id="KW-0915">Sodium</keyword>
<dbReference type="PANTHER" id="PTHR28259:SF1">
    <property type="entry name" value="FLUORIDE EXPORT PROTEIN 1-RELATED"/>
    <property type="match status" value="1"/>
</dbReference>
<keyword evidence="5 11" id="KW-1133">Transmembrane helix</keyword>
<keyword evidence="2 11" id="KW-1003">Cell membrane</keyword>
<keyword evidence="3" id="KW-0997">Cell inner membrane</keyword>
<evidence type="ECO:0000256" key="6">
    <source>
        <dbReference type="ARBA" id="ARBA00023065"/>
    </source>
</evidence>
<dbReference type="GO" id="GO:0046872">
    <property type="term" value="F:metal ion binding"/>
    <property type="evidence" value="ECO:0007669"/>
    <property type="project" value="UniProtKB-KW"/>
</dbReference>
<feature type="transmembrane region" description="Helical" evidence="11">
    <location>
        <begin position="12"/>
        <end position="32"/>
    </location>
</feature>
<dbReference type="GO" id="GO:0140114">
    <property type="term" value="P:cellular detoxification of fluoride"/>
    <property type="evidence" value="ECO:0007669"/>
    <property type="project" value="UniProtKB-UniRule"/>
</dbReference>
<evidence type="ECO:0000256" key="4">
    <source>
        <dbReference type="ARBA" id="ARBA00022692"/>
    </source>
</evidence>
<evidence type="ECO:0000256" key="7">
    <source>
        <dbReference type="ARBA" id="ARBA00023136"/>
    </source>
</evidence>
<keyword evidence="8 11" id="KW-0407">Ion channel</keyword>
<proteinExistence type="inferred from homology"/>
<evidence type="ECO:0000256" key="1">
    <source>
        <dbReference type="ARBA" id="ARBA00004651"/>
    </source>
</evidence>
<feature type="transmembrane region" description="Helical" evidence="11">
    <location>
        <begin position="44"/>
        <end position="66"/>
    </location>
</feature>
<keyword evidence="11" id="KW-0479">Metal-binding</keyword>
<dbReference type="Pfam" id="PF02537">
    <property type="entry name" value="CRCB"/>
    <property type="match status" value="1"/>
</dbReference>
<keyword evidence="11" id="KW-0813">Transport</keyword>
<feature type="binding site" evidence="11">
    <location>
        <position position="88"/>
    </location>
    <ligand>
        <name>Na(+)</name>
        <dbReference type="ChEBI" id="CHEBI:29101"/>
        <note>structural</note>
    </ligand>
</feature>
<evidence type="ECO:0000256" key="5">
    <source>
        <dbReference type="ARBA" id="ARBA00022989"/>
    </source>
</evidence>
<dbReference type="EMBL" id="CP129950">
    <property type="protein sequence ID" value="WPD03616.1"/>
    <property type="molecule type" value="Genomic_DNA"/>
</dbReference>
<evidence type="ECO:0000256" key="3">
    <source>
        <dbReference type="ARBA" id="ARBA00022519"/>
    </source>
</evidence>
<dbReference type="Proteomes" id="UP001301420">
    <property type="component" value="Chromosome"/>
</dbReference>
<keyword evidence="13" id="KW-1185">Reference proteome</keyword>
<evidence type="ECO:0000256" key="11">
    <source>
        <dbReference type="HAMAP-Rule" id="MF_00454"/>
    </source>
</evidence>
<organism evidence="12 13">
    <name type="scientific">Arcobacter cryaerophilus gv. pseudocryaerophilus</name>
    <dbReference type="NCBI Taxonomy" id="2933791"/>
    <lineage>
        <taxon>Bacteria</taxon>
        <taxon>Pseudomonadati</taxon>
        <taxon>Campylobacterota</taxon>
        <taxon>Epsilonproteobacteria</taxon>
        <taxon>Campylobacterales</taxon>
        <taxon>Arcobacteraceae</taxon>
        <taxon>Aliarcobacter</taxon>
    </lineage>
</organism>
<comment type="subcellular location">
    <subcellularLocation>
        <location evidence="1 11">Cell membrane</location>
        <topology evidence="1 11">Multi-pass membrane protein</topology>
    </subcellularLocation>
</comment>
<feature type="transmembrane region" description="Helical" evidence="11">
    <location>
        <begin position="78"/>
        <end position="101"/>
    </location>
</feature>
<feature type="transmembrane region" description="Helical" evidence="11">
    <location>
        <begin position="107"/>
        <end position="134"/>
    </location>
</feature>
<feature type="binding site" evidence="11">
    <location>
        <position position="85"/>
    </location>
    <ligand>
        <name>Na(+)</name>
        <dbReference type="ChEBI" id="CHEBI:29101"/>
        <note>structural</note>
    </ligand>
</feature>
<sequence length="135" mass="14886">MKKSTKTMSLNFQIAIAVGFGGAFGSILRFYAVDYVHKMQLGNFPFGILLVNIFGSFIIGILYAYFSTHDVSTILKAFLIAGFLGGLTTFSTFALDSYLLFNSSLNYAILNILSNLIGSIFFVLIGFKLAIFFIK</sequence>
<comment type="similarity">
    <text evidence="9 11">Belongs to the fluoride channel Fluc/FEX (TC 1.A.43) family.</text>
</comment>
<gene>
    <name evidence="11 12" type="primary">crcB</name>
    <name evidence="11" type="synonym">fluC</name>
    <name evidence="12" type="ORF">QUR79_01700</name>
</gene>
<evidence type="ECO:0000256" key="10">
    <source>
        <dbReference type="ARBA" id="ARBA00035585"/>
    </source>
</evidence>
<dbReference type="AlphaFoldDB" id="A0AAU0P4K6"/>
<keyword evidence="4 11" id="KW-0812">Transmembrane</keyword>
<evidence type="ECO:0000256" key="2">
    <source>
        <dbReference type="ARBA" id="ARBA00022475"/>
    </source>
</evidence>
<keyword evidence="7 11" id="KW-0472">Membrane</keyword>
<keyword evidence="6 11" id="KW-0406">Ion transport</keyword>
<comment type="catalytic activity">
    <reaction evidence="10">
        <text>fluoride(in) = fluoride(out)</text>
        <dbReference type="Rhea" id="RHEA:76159"/>
        <dbReference type="ChEBI" id="CHEBI:17051"/>
    </reaction>
    <physiologicalReaction direction="left-to-right" evidence="10">
        <dbReference type="Rhea" id="RHEA:76160"/>
    </physiologicalReaction>
</comment>
<dbReference type="RefSeq" id="WP_390839522.1">
    <property type="nucleotide sequence ID" value="NZ_CP129950.1"/>
</dbReference>
<dbReference type="PANTHER" id="PTHR28259">
    <property type="entry name" value="FLUORIDE EXPORT PROTEIN 1-RELATED"/>
    <property type="match status" value="1"/>
</dbReference>